<evidence type="ECO:0000259" key="7">
    <source>
        <dbReference type="Pfam" id="PF02784"/>
    </source>
</evidence>
<dbReference type="GO" id="GO:0004586">
    <property type="term" value="F:ornithine decarboxylase activity"/>
    <property type="evidence" value="ECO:0007669"/>
    <property type="project" value="TreeGrafter"/>
</dbReference>
<dbReference type="InterPro" id="IPR022643">
    <property type="entry name" value="De-COase2_C"/>
</dbReference>
<dbReference type="InterPro" id="IPR000183">
    <property type="entry name" value="Orn/DAP/Arg_de-COase"/>
</dbReference>
<evidence type="ECO:0000256" key="2">
    <source>
        <dbReference type="ARBA" id="ARBA00008872"/>
    </source>
</evidence>
<proteinExistence type="inferred from homology"/>
<dbReference type="Pfam" id="PF02784">
    <property type="entry name" value="Orn_Arg_deC_N"/>
    <property type="match status" value="1"/>
</dbReference>
<evidence type="ECO:0000256" key="1">
    <source>
        <dbReference type="ARBA" id="ARBA00001933"/>
    </source>
</evidence>
<dbReference type="InterPro" id="IPR002433">
    <property type="entry name" value="Orn_de-COase"/>
</dbReference>
<dbReference type="GO" id="GO:0005737">
    <property type="term" value="C:cytoplasm"/>
    <property type="evidence" value="ECO:0007669"/>
    <property type="project" value="TreeGrafter"/>
</dbReference>
<dbReference type="Gene3D" id="3.20.20.10">
    <property type="entry name" value="Alanine racemase"/>
    <property type="match status" value="1"/>
</dbReference>
<comment type="cofactor">
    <cofactor evidence="1">
        <name>pyridoxal 5'-phosphate</name>
        <dbReference type="ChEBI" id="CHEBI:597326"/>
    </cofactor>
</comment>
<evidence type="ECO:0000256" key="5">
    <source>
        <dbReference type="RuleBase" id="RU003737"/>
    </source>
</evidence>
<feature type="domain" description="Orn/DAP/Arg decarboxylase 2 C-terminal" evidence="6">
    <location>
        <begin position="248"/>
        <end position="364"/>
    </location>
</feature>
<evidence type="ECO:0008006" key="9">
    <source>
        <dbReference type="Google" id="ProtNLM"/>
    </source>
</evidence>
<dbReference type="InterPro" id="IPR022644">
    <property type="entry name" value="De-COase2_N"/>
</dbReference>
<feature type="domain" description="Orn/DAP/Arg decarboxylase 2 N-terminal" evidence="7">
    <location>
        <begin position="38"/>
        <end position="184"/>
    </location>
</feature>
<dbReference type="PRINTS" id="PR01182">
    <property type="entry name" value="ORNDCRBXLASE"/>
</dbReference>
<keyword evidence="3" id="KW-0663">Pyridoxal phosphate</keyword>
<dbReference type="PANTHER" id="PTHR11482:SF6">
    <property type="entry name" value="ORNITHINE DECARBOXYLASE 1-RELATED"/>
    <property type="match status" value="1"/>
</dbReference>
<dbReference type="GO" id="GO:0033387">
    <property type="term" value="P:putrescine biosynthetic process from arginine, via ornithine"/>
    <property type="evidence" value="ECO:0007669"/>
    <property type="project" value="TreeGrafter"/>
</dbReference>
<comment type="similarity">
    <text evidence="2 5">Belongs to the Orn/Lys/Arg decarboxylase class-II family.</text>
</comment>
<dbReference type="SUPFAM" id="SSF51419">
    <property type="entry name" value="PLP-binding barrel"/>
    <property type="match status" value="1"/>
</dbReference>
<dbReference type="PRINTS" id="PR01179">
    <property type="entry name" value="ODADCRBXLASE"/>
</dbReference>
<dbReference type="AlphaFoldDB" id="A0A8W7PJ67"/>
<dbReference type="InterPro" id="IPR029066">
    <property type="entry name" value="PLP-binding_barrel"/>
</dbReference>
<dbReference type="Proteomes" id="UP000075882">
    <property type="component" value="Unassembled WGS sequence"/>
</dbReference>
<dbReference type="Pfam" id="PF00278">
    <property type="entry name" value="Orn_DAP_Arg_deC"/>
    <property type="match status" value="1"/>
</dbReference>
<accession>A0A8W7PJ67</accession>
<dbReference type="VEuPathDB" id="VectorBase:ACON2_042449"/>
<evidence type="ECO:0000256" key="3">
    <source>
        <dbReference type="ARBA" id="ARBA00022898"/>
    </source>
</evidence>
<organism evidence="8">
    <name type="scientific">Anopheles coluzzii</name>
    <name type="common">African malaria mosquito</name>
    <dbReference type="NCBI Taxonomy" id="1518534"/>
    <lineage>
        <taxon>Eukaryota</taxon>
        <taxon>Metazoa</taxon>
        <taxon>Ecdysozoa</taxon>
        <taxon>Arthropoda</taxon>
        <taxon>Hexapoda</taxon>
        <taxon>Insecta</taxon>
        <taxon>Pterygota</taxon>
        <taxon>Neoptera</taxon>
        <taxon>Endopterygota</taxon>
        <taxon>Diptera</taxon>
        <taxon>Nematocera</taxon>
        <taxon>Culicoidea</taxon>
        <taxon>Culicidae</taxon>
        <taxon>Anophelinae</taxon>
        <taxon>Anopheles</taxon>
    </lineage>
</organism>
<dbReference type="Gene3D" id="2.40.37.10">
    <property type="entry name" value="Lyase, Ornithine Decarboxylase, Chain A, domain 1"/>
    <property type="match status" value="1"/>
</dbReference>
<evidence type="ECO:0000259" key="6">
    <source>
        <dbReference type="Pfam" id="PF00278"/>
    </source>
</evidence>
<evidence type="ECO:0000313" key="8">
    <source>
        <dbReference type="EnsemblMetazoa" id="ACOM032027-PA.1"/>
    </source>
</evidence>
<protein>
    <recommendedName>
        <fullName evidence="9">Orn/DAP/Arg decarboxylase 2 N-terminal domain-containing protein</fullName>
    </recommendedName>
</protein>
<evidence type="ECO:0000256" key="4">
    <source>
        <dbReference type="ARBA" id="ARBA00023239"/>
    </source>
</evidence>
<dbReference type="EnsemblMetazoa" id="ACOM032027-RA">
    <property type="protein sequence ID" value="ACOM032027-PA.1"/>
    <property type="gene ID" value="ACOM032027"/>
</dbReference>
<dbReference type="PANTHER" id="PTHR11482">
    <property type="entry name" value="ARGININE/DIAMINOPIMELATE/ORNITHINE DECARBOXYLASE"/>
    <property type="match status" value="1"/>
</dbReference>
<keyword evidence="4" id="KW-0456">Lyase</keyword>
<name>A0A8W7PJ67_ANOCL</name>
<dbReference type="InterPro" id="IPR009006">
    <property type="entry name" value="Ala_racemase/Decarboxylase_C"/>
</dbReference>
<sequence>MESPPEPLSVFATTKALLLKRFVAQGHTETSLNILDLDEIVHSHHRAMARFGSFATPYYPPGVNNHPAALTILSKLGLGFSCASIAEMGAVLGTGVPPQRIILAHPVKSPDTILYAKQQDIQRIVCDSVQEITKVQRLYPTAKIILRLRMCVTQKFGCCPYNDVEEILHYIKAAQTVTIEGIHIALLQTPSAPSLLGETLQKAIHIAQDVFNLARALGCPDIPELILSGMDNVPPAELQQIPTAFYHDPTLRIIIETDRQLVESAVTLLASVQSKRVIRLGGTDGPVLEIMYFINDGRYGSFEWWNAVDKRPAVIRSDGTVLHAELTYPSSLWGQSCDSADIICERIELPELEIGDYLVFSGMGAYGVTLASRFNGFPIPETVVCAGQSTTKALIESTVHLVLVAVRPDVEAYPDHIHPQGGGIAQQLGRFRDRITPELLAQRAPYLHSTAPSNVITDTCLERAYSSDGIDLAGCAKMMLSGFTPYPSMRSISPFDAQSKPVPSVISDARIVVALHRVVRLHARHLGAPAVVLAHHIVQIEHVERLLVRAHAHHILDHVANGRFISEERQFGYSTAPSNVITDTCLERAYSSDGIDLAGCAKMMLSGFTPYPSMRSISPFDAQSKPVPSVISVCRMRGSSLHFTA</sequence>
<dbReference type="SUPFAM" id="SSF50621">
    <property type="entry name" value="Alanine racemase C-terminal domain-like"/>
    <property type="match status" value="1"/>
</dbReference>
<reference evidence="8" key="1">
    <citation type="submission" date="2022-08" db="UniProtKB">
        <authorList>
            <consortium name="EnsemblMetazoa"/>
        </authorList>
    </citation>
    <scope>IDENTIFICATION</scope>
</reference>